<dbReference type="GO" id="GO:0003677">
    <property type="term" value="F:DNA binding"/>
    <property type="evidence" value="ECO:0007669"/>
    <property type="project" value="InterPro"/>
</dbReference>
<protein>
    <recommendedName>
        <fullName evidence="6">Plus3 domain-containing protein</fullName>
    </recommendedName>
</protein>
<evidence type="ECO:0000256" key="2">
    <source>
        <dbReference type="ARBA" id="ARBA00023015"/>
    </source>
</evidence>
<feature type="region of interest" description="Disordered" evidence="5">
    <location>
        <begin position="495"/>
        <end position="522"/>
    </location>
</feature>
<accession>A0A9W8IYS8</accession>
<comment type="subcellular location">
    <subcellularLocation>
        <location evidence="1">Nucleus</location>
    </subcellularLocation>
</comment>
<feature type="compositionally biased region" description="Basic and acidic residues" evidence="5">
    <location>
        <begin position="125"/>
        <end position="147"/>
    </location>
</feature>
<organism evidence="7 8">
    <name type="scientific">Candolleomyces eurysporus</name>
    <dbReference type="NCBI Taxonomy" id="2828524"/>
    <lineage>
        <taxon>Eukaryota</taxon>
        <taxon>Fungi</taxon>
        <taxon>Dikarya</taxon>
        <taxon>Basidiomycota</taxon>
        <taxon>Agaricomycotina</taxon>
        <taxon>Agaricomycetes</taxon>
        <taxon>Agaricomycetidae</taxon>
        <taxon>Agaricales</taxon>
        <taxon>Agaricineae</taxon>
        <taxon>Psathyrellaceae</taxon>
        <taxon>Candolleomyces</taxon>
    </lineage>
</organism>
<feature type="compositionally biased region" description="Basic and acidic residues" evidence="5">
    <location>
        <begin position="179"/>
        <end position="193"/>
    </location>
</feature>
<dbReference type="Proteomes" id="UP001140091">
    <property type="component" value="Unassembled WGS sequence"/>
</dbReference>
<dbReference type="OrthoDB" id="166375at2759"/>
<dbReference type="GO" id="GO:1990269">
    <property type="term" value="F:RNA polymerase II C-terminal domain phosphoserine binding"/>
    <property type="evidence" value="ECO:0007669"/>
    <property type="project" value="TreeGrafter"/>
</dbReference>
<evidence type="ECO:0000256" key="3">
    <source>
        <dbReference type="ARBA" id="ARBA00023163"/>
    </source>
</evidence>
<feature type="region of interest" description="Disordered" evidence="5">
    <location>
        <begin position="1"/>
        <end position="74"/>
    </location>
</feature>
<comment type="caution">
    <text evidence="7">The sequence shown here is derived from an EMBL/GenBank/DDBJ whole genome shotgun (WGS) entry which is preliminary data.</text>
</comment>
<evidence type="ECO:0000313" key="8">
    <source>
        <dbReference type="Proteomes" id="UP001140091"/>
    </source>
</evidence>
<evidence type="ECO:0000256" key="4">
    <source>
        <dbReference type="ARBA" id="ARBA00023242"/>
    </source>
</evidence>
<name>A0A9W8IYS8_9AGAR</name>
<dbReference type="PANTHER" id="PTHR13115">
    <property type="entry name" value="RNA POLYMERASE-ASSOCIATED PROTEIN RTF1 HOMOLOG"/>
    <property type="match status" value="1"/>
</dbReference>
<dbReference type="SMART" id="SM00719">
    <property type="entry name" value="Plus3"/>
    <property type="match status" value="1"/>
</dbReference>
<feature type="compositionally biased region" description="Polar residues" evidence="5">
    <location>
        <begin position="508"/>
        <end position="522"/>
    </location>
</feature>
<dbReference type="InterPro" id="IPR036128">
    <property type="entry name" value="Plus3-like_sf"/>
</dbReference>
<feature type="domain" description="Plus3" evidence="6">
    <location>
        <begin position="213"/>
        <end position="345"/>
    </location>
</feature>
<keyword evidence="4" id="KW-0539">Nucleus</keyword>
<dbReference type="EMBL" id="JANBPK010001493">
    <property type="protein sequence ID" value="KAJ2922393.1"/>
    <property type="molecule type" value="Genomic_DNA"/>
</dbReference>
<dbReference type="InterPro" id="IPR004343">
    <property type="entry name" value="Plus-3_dom"/>
</dbReference>
<feature type="compositionally biased region" description="Basic and acidic residues" evidence="5">
    <location>
        <begin position="156"/>
        <end position="165"/>
    </location>
</feature>
<dbReference type="AlphaFoldDB" id="A0A9W8IYS8"/>
<keyword evidence="2" id="KW-0805">Transcription regulation</keyword>
<feature type="compositionally biased region" description="Basic residues" evidence="5">
    <location>
        <begin position="23"/>
        <end position="38"/>
    </location>
</feature>
<feature type="region of interest" description="Disordered" evidence="5">
    <location>
        <begin position="111"/>
        <end position="212"/>
    </location>
</feature>
<feature type="non-terminal residue" evidence="7">
    <location>
        <position position="544"/>
    </location>
</feature>
<feature type="compositionally biased region" description="Acidic residues" evidence="5">
    <location>
        <begin position="1"/>
        <end position="12"/>
    </location>
</feature>
<evidence type="ECO:0000256" key="1">
    <source>
        <dbReference type="ARBA" id="ARBA00004123"/>
    </source>
</evidence>
<dbReference type="PANTHER" id="PTHR13115:SF8">
    <property type="entry name" value="RNA POLYMERASE-ASSOCIATED PROTEIN RTF1 HOMOLOG"/>
    <property type="match status" value="1"/>
</dbReference>
<reference evidence="7" key="1">
    <citation type="submission" date="2022-06" db="EMBL/GenBank/DDBJ databases">
        <title>Genome Sequence of Candolleomyces eurysporus.</title>
        <authorList>
            <person name="Buettner E."/>
        </authorList>
    </citation>
    <scope>NUCLEOTIDE SEQUENCE</scope>
    <source>
        <strain evidence="7">VTCC 930004</strain>
    </source>
</reference>
<proteinExistence type="predicted"/>
<feature type="compositionally biased region" description="Acidic residues" evidence="5">
    <location>
        <begin position="47"/>
        <end position="60"/>
    </location>
</feature>
<sequence length="544" mass="61670">MSEFEDDIDDQLLELAGASEKKERRKSKSSKSNSRKRHMESDSDRDIESEEEDDVDEETADPYPYDGQYLDQADKESLLALPEIKREEILAERSEEKRRLQEKRLLAQMDSVARAAKRQHAVRGATKEKSRKLDELKAKRKAKDESRKRAKLSPTSHRDRSRSPGEDMEFSSEEQEDGMYTKEEQAEERERRLLGLSSSGSRSKEEDEEDLTPATLEDYNHCRLTRDLVAKWCLTPWFQEYAAGSWVRYLIGNEGAEPVYRICQITELAAETVKPYKVNERVVNQAVVLKHGKSTKVFNMDRISNAHFTDREIDRLKSVCKAEHVKLPTRKELQNKRAQMRQLESQPLTEKDISVMLERKKELQATSDPSQLKMKKARLNQARSLAMKRQDPKEVADLDKQLAALQAQLDAFGPENAPGDSREDILRKVNERNRKANVESVRRAELAESERKRKERELVIQAAAQGGSAAGAAVAVKYDPSARLKTVPRLFNAATPTTSGSAATPPSNGASTAPGVTSRPLPTNTQMAFEQKLLETIDIDLGDF</sequence>
<dbReference type="PROSITE" id="PS51360">
    <property type="entry name" value="PLUS3"/>
    <property type="match status" value="1"/>
</dbReference>
<keyword evidence="8" id="KW-1185">Reference proteome</keyword>
<feature type="compositionally biased region" description="Acidic residues" evidence="5">
    <location>
        <begin position="166"/>
        <end position="177"/>
    </location>
</feature>
<keyword evidence="3" id="KW-0804">Transcription</keyword>
<dbReference type="Pfam" id="PF03126">
    <property type="entry name" value="Plus-3"/>
    <property type="match status" value="1"/>
</dbReference>
<gene>
    <name evidence="7" type="ORF">H1R20_g14709</name>
</gene>
<evidence type="ECO:0000256" key="5">
    <source>
        <dbReference type="SAM" id="MobiDB-lite"/>
    </source>
</evidence>
<feature type="compositionally biased region" description="Low complexity" evidence="5">
    <location>
        <begin position="495"/>
        <end position="507"/>
    </location>
</feature>
<evidence type="ECO:0000259" key="6">
    <source>
        <dbReference type="PROSITE" id="PS51360"/>
    </source>
</evidence>
<dbReference type="Gene3D" id="3.90.70.200">
    <property type="entry name" value="Plus-3 domain"/>
    <property type="match status" value="1"/>
</dbReference>
<evidence type="ECO:0000313" key="7">
    <source>
        <dbReference type="EMBL" id="KAJ2922393.1"/>
    </source>
</evidence>
<dbReference type="SUPFAM" id="SSF159042">
    <property type="entry name" value="Plus3-like"/>
    <property type="match status" value="1"/>
</dbReference>
<dbReference type="GO" id="GO:0016593">
    <property type="term" value="C:Cdc73/Paf1 complex"/>
    <property type="evidence" value="ECO:0007669"/>
    <property type="project" value="TreeGrafter"/>
</dbReference>